<dbReference type="Proteomes" id="UP000807306">
    <property type="component" value="Unassembled WGS sequence"/>
</dbReference>
<dbReference type="EMBL" id="MU157935">
    <property type="protein sequence ID" value="KAF9522749.1"/>
    <property type="molecule type" value="Genomic_DNA"/>
</dbReference>
<dbReference type="OrthoDB" id="3252362at2759"/>
<comment type="caution">
    <text evidence="1">The sequence shown here is derived from an EMBL/GenBank/DDBJ whole genome shotgun (WGS) entry which is preliminary data.</text>
</comment>
<reference evidence="1" key="1">
    <citation type="submission" date="2020-11" db="EMBL/GenBank/DDBJ databases">
        <authorList>
            <consortium name="DOE Joint Genome Institute"/>
            <person name="Ahrendt S."/>
            <person name="Riley R."/>
            <person name="Andreopoulos W."/>
            <person name="Labutti K."/>
            <person name="Pangilinan J."/>
            <person name="Ruiz-Duenas F.J."/>
            <person name="Barrasa J.M."/>
            <person name="Sanchez-Garcia M."/>
            <person name="Camarero S."/>
            <person name="Miyauchi S."/>
            <person name="Serrano A."/>
            <person name="Linde D."/>
            <person name="Babiker R."/>
            <person name="Drula E."/>
            <person name="Ayuso-Fernandez I."/>
            <person name="Pacheco R."/>
            <person name="Padilla G."/>
            <person name="Ferreira P."/>
            <person name="Barriuso J."/>
            <person name="Kellner H."/>
            <person name="Castanera R."/>
            <person name="Alfaro M."/>
            <person name="Ramirez L."/>
            <person name="Pisabarro A.G."/>
            <person name="Kuo A."/>
            <person name="Tritt A."/>
            <person name="Lipzen A."/>
            <person name="He G."/>
            <person name="Yan M."/>
            <person name="Ng V."/>
            <person name="Cullen D."/>
            <person name="Martin F."/>
            <person name="Rosso M.-N."/>
            <person name="Henrissat B."/>
            <person name="Hibbett D."/>
            <person name="Martinez A.T."/>
            <person name="Grigoriev I.V."/>
        </authorList>
    </citation>
    <scope>NUCLEOTIDE SEQUENCE</scope>
    <source>
        <strain evidence="1">CBS 506.95</strain>
    </source>
</reference>
<sequence length="202" mass="23106">MSPINDFIHERSVSVVLLKGRLGKRPWPMWKTRIEWCIINDIVEVLEVLKWMYHNDIIFCEVLSLQDLEFDLKNQNLIAEVKDHFDVLTKRQVEDSAASLHPPFHKVSVFHCLKFVSHNPYSINPTAAIVADSIHCKPARFNRYGTQIPGRFDTAMVNVANGRRVGVKGQICCVFVLPSKAQKAWFPGRGSALHLAYMDTTF</sequence>
<dbReference type="AlphaFoldDB" id="A0A9P6E570"/>
<proteinExistence type="predicted"/>
<keyword evidence="2" id="KW-1185">Reference proteome</keyword>
<evidence type="ECO:0000313" key="1">
    <source>
        <dbReference type="EMBL" id="KAF9522749.1"/>
    </source>
</evidence>
<accession>A0A9P6E570</accession>
<organism evidence="1 2">
    <name type="scientific">Crepidotus variabilis</name>
    <dbReference type="NCBI Taxonomy" id="179855"/>
    <lineage>
        <taxon>Eukaryota</taxon>
        <taxon>Fungi</taxon>
        <taxon>Dikarya</taxon>
        <taxon>Basidiomycota</taxon>
        <taxon>Agaricomycotina</taxon>
        <taxon>Agaricomycetes</taxon>
        <taxon>Agaricomycetidae</taxon>
        <taxon>Agaricales</taxon>
        <taxon>Agaricineae</taxon>
        <taxon>Crepidotaceae</taxon>
        <taxon>Crepidotus</taxon>
    </lineage>
</organism>
<protein>
    <submittedName>
        <fullName evidence="1">Uncharacterized protein</fullName>
    </submittedName>
</protein>
<evidence type="ECO:0000313" key="2">
    <source>
        <dbReference type="Proteomes" id="UP000807306"/>
    </source>
</evidence>
<name>A0A9P6E570_9AGAR</name>
<gene>
    <name evidence="1" type="ORF">CPB83DRAFT_840238</name>
</gene>